<dbReference type="PANTHER" id="PTHR35145">
    <property type="entry name" value="CYTOPLASMIC PROTEIN-RELATED"/>
    <property type="match status" value="1"/>
</dbReference>
<sequence>MFSSPQDNRLANFIVKEFSDQADHPFEKYPDYLSFRVDGKWYALFFPLKGEKLALSGEKASLVYDVVNIKVDPRHMDKLLDLDGIYPSYHMSKKTWISLVLYETIPDQTIFELIRGSRSLVAPKHLRKASEPHYWIVPVNLKYYDIGEEFSASEDILWTQKASMQKGDFVAIYITAPTKAIRYLCQVLEANIANQGYRDEGSIKELMRIKPLYSFNDSDFDSERLKCFGIKTVRGPQHMTDDLVQALSPYLKGK</sequence>
<evidence type="ECO:0000313" key="1">
    <source>
        <dbReference type="EMBL" id="CAD0154909.1"/>
    </source>
</evidence>
<protein>
    <recommendedName>
        <fullName evidence="3">MmcQ family protein</fullName>
    </recommendedName>
</protein>
<reference evidence="1 2" key="1">
    <citation type="submission" date="2020-06" db="EMBL/GenBank/DDBJ databases">
        <authorList>
            <person name="Chuat V."/>
        </authorList>
    </citation>
    <scope>NUCLEOTIDE SEQUENCE [LARGE SCALE GENOMIC DNA]</scope>
    <source>
        <strain evidence="1">STH_CIRM_1046</strain>
    </source>
</reference>
<proteinExistence type="predicted"/>
<dbReference type="InterPro" id="IPR007351">
    <property type="entry name" value="YjbR"/>
</dbReference>
<dbReference type="RefSeq" id="WP_180483526.1">
    <property type="nucleotide sequence ID" value="NZ_CP065495.1"/>
</dbReference>
<evidence type="ECO:0008006" key="3">
    <source>
        <dbReference type="Google" id="ProtNLM"/>
    </source>
</evidence>
<dbReference type="Proteomes" id="UP000509120">
    <property type="component" value="Chromosome"/>
</dbReference>
<evidence type="ECO:0000313" key="2">
    <source>
        <dbReference type="Proteomes" id="UP000509120"/>
    </source>
</evidence>
<gene>
    <name evidence="1" type="ORF">STHERMO_0696</name>
</gene>
<dbReference type="Gene3D" id="3.90.1150.30">
    <property type="match status" value="1"/>
</dbReference>
<dbReference type="AlphaFoldDB" id="A0AAU9H9P2"/>
<name>A0AAU9H9P2_STRTR</name>
<accession>A0AAU9H9P2</accession>
<dbReference type="EMBL" id="LR822030">
    <property type="protein sequence ID" value="CAD0154909.1"/>
    <property type="molecule type" value="Genomic_DNA"/>
</dbReference>
<dbReference type="InterPro" id="IPR038056">
    <property type="entry name" value="YjbR-like_sf"/>
</dbReference>
<dbReference type="Pfam" id="PF04237">
    <property type="entry name" value="YjbR"/>
    <property type="match status" value="1"/>
</dbReference>
<organism evidence="1 2">
    <name type="scientific">Streptococcus thermophilus</name>
    <dbReference type="NCBI Taxonomy" id="1308"/>
    <lineage>
        <taxon>Bacteria</taxon>
        <taxon>Bacillati</taxon>
        <taxon>Bacillota</taxon>
        <taxon>Bacilli</taxon>
        <taxon>Lactobacillales</taxon>
        <taxon>Streptococcaceae</taxon>
        <taxon>Streptococcus</taxon>
    </lineage>
</organism>
<dbReference type="SUPFAM" id="SSF142906">
    <property type="entry name" value="YjbR-like"/>
    <property type="match status" value="1"/>
</dbReference>
<dbReference type="InterPro" id="IPR058532">
    <property type="entry name" value="YjbR/MT2646/Rv2570-like"/>
</dbReference>
<dbReference type="PANTHER" id="PTHR35145:SF1">
    <property type="entry name" value="CYTOPLASMIC PROTEIN"/>
    <property type="match status" value="1"/>
</dbReference>